<gene>
    <name evidence="1" type="ORF">ACOLOM_LOCUS9455</name>
</gene>
<protein>
    <submittedName>
        <fullName evidence="1">2928_t:CDS:1</fullName>
    </submittedName>
</protein>
<comment type="caution">
    <text evidence="1">The sequence shown here is derived from an EMBL/GenBank/DDBJ whole genome shotgun (WGS) entry which is preliminary data.</text>
</comment>
<evidence type="ECO:0000313" key="2">
    <source>
        <dbReference type="Proteomes" id="UP000789525"/>
    </source>
</evidence>
<evidence type="ECO:0000313" key="1">
    <source>
        <dbReference type="EMBL" id="CAG8683733.1"/>
    </source>
</evidence>
<feature type="non-terminal residue" evidence="1">
    <location>
        <position position="688"/>
    </location>
</feature>
<keyword evidence="2" id="KW-1185">Reference proteome</keyword>
<reference evidence="1" key="1">
    <citation type="submission" date="2021-06" db="EMBL/GenBank/DDBJ databases">
        <authorList>
            <person name="Kallberg Y."/>
            <person name="Tangrot J."/>
            <person name="Rosling A."/>
        </authorList>
    </citation>
    <scope>NUCLEOTIDE SEQUENCE</scope>
    <source>
        <strain evidence="1">CL356</strain>
    </source>
</reference>
<organism evidence="1 2">
    <name type="scientific">Acaulospora colombiana</name>
    <dbReference type="NCBI Taxonomy" id="27376"/>
    <lineage>
        <taxon>Eukaryota</taxon>
        <taxon>Fungi</taxon>
        <taxon>Fungi incertae sedis</taxon>
        <taxon>Mucoromycota</taxon>
        <taxon>Glomeromycotina</taxon>
        <taxon>Glomeromycetes</taxon>
        <taxon>Diversisporales</taxon>
        <taxon>Acaulosporaceae</taxon>
        <taxon>Acaulospora</taxon>
    </lineage>
</organism>
<proteinExistence type="predicted"/>
<sequence>GREDRELQRVLLAAIANAPNINNEIMRALRGLHDFIYLAQYNSHSKATLRYMGQALHAFHLNKQHFIDLGARRGKNGPLYHFNITKLYALLTYVGHIQEMGACPQYSTEITETCHQTMAKQAYRATNKRDYEKQMCRYLDRSDRTFLLKEVLRWWRKQEKRDILEEAIKDHSPDYQTLARALLLESVDEEMVSHSRSQERGHIWLNLKPHHSKRSLEDLASIYNIPHFLRDIATFLSSFNAPLWPSSDKIVDTWLNCRIQLPLVQDEDEQAAIRTVQALPPSPSLPYGRCSCVLVTEDKDAFPTGIDAPSAYEAFVERSLSPRKQPLGGVVELTSIARFIQLVPEFGSDASSSLSPNNSMDIFLGGPSSPNKQVMVFYAPWKDLFDGDLSDLEEDNTMLCGCDPALPAPFNEVEWQQPPFANPRAGAQLDGLPPFSPEPLRIKPLTYNQPYKDHQHTNNLTELHTSRRHRRGGARQKARNEAQNSGAMDSNSSNSLFQGTLWRNRVEHLLPKGVDPLAYFKKRGNAGLAKSIAESKLLPPMLHVPPEGYWVLPIRDVPGSSWMRGSMGDKPLEGWGPQYFAIRTPSGTVSENVIKRIFVQVKFLLDGDQVSHKPIKPYMKNDQARSEFDARHVGIIGHYGKDDVGPRGLRLSKDTFKQGAVEMDALSMRQRTLALLEQETWDHAADFG</sequence>
<dbReference type="Proteomes" id="UP000789525">
    <property type="component" value="Unassembled WGS sequence"/>
</dbReference>
<accession>A0ACA9P047</accession>
<dbReference type="EMBL" id="CAJVPT010027458">
    <property type="protein sequence ID" value="CAG8683733.1"/>
    <property type="molecule type" value="Genomic_DNA"/>
</dbReference>
<name>A0ACA9P047_9GLOM</name>
<feature type="non-terminal residue" evidence="1">
    <location>
        <position position="1"/>
    </location>
</feature>